<keyword evidence="1" id="KW-1133">Transmembrane helix</keyword>
<name>A0A0F9FNV3_9ZZZZ</name>
<accession>A0A0F9FNV3</accession>
<feature type="non-terminal residue" evidence="2">
    <location>
        <position position="1"/>
    </location>
</feature>
<keyword evidence="1" id="KW-0472">Membrane</keyword>
<reference evidence="2" key="1">
    <citation type="journal article" date="2015" name="Nature">
        <title>Complex archaea that bridge the gap between prokaryotes and eukaryotes.</title>
        <authorList>
            <person name="Spang A."/>
            <person name="Saw J.H."/>
            <person name="Jorgensen S.L."/>
            <person name="Zaremba-Niedzwiedzka K."/>
            <person name="Martijn J."/>
            <person name="Lind A.E."/>
            <person name="van Eijk R."/>
            <person name="Schleper C."/>
            <person name="Guy L."/>
            <person name="Ettema T.J."/>
        </authorList>
    </citation>
    <scope>NUCLEOTIDE SEQUENCE</scope>
</reference>
<keyword evidence="1" id="KW-0812">Transmembrane</keyword>
<organism evidence="2">
    <name type="scientific">marine sediment metagenome</name>
    <dbReference type="NCBI Taxonomy" id="412755"/>
    <lineage>
        <taxon>unclassified sequences</taxon>
        <taxon>metagenomes</taxon>
        <taxon>ecological metagenomes</taxon>
    </lineage>
</organism>
<evidence type="ECO:0000313" key="2">
    <source>
        <dbReference type="EMBL" id="KKL52707.1"/>
    </source>
</evidence>
<feature type="transmembrane region" description="Helical" evidence="1">
    <location>
        <begin position="66"/>
        <end position="88"/>
    </location>
</feature>
<evidence type="ECO:0000256" key="1">
    <source>
        <dbReference type="SAM" id="Phobius"/>
    </source>
</evidence>
<comment type="caution">
    <text evidence="2">The sequence shown here is derived from an EMBL/GenBank/DDBJ whole genome shotgun (WGS) entry which is preliminary data.</text>
</comment>
<gene>
    <name evidence="2" type="ORF">LCGC14_2282740</name>
</gene>
<dbReference type="EMBL" id="LAZR01031796">
    <property type="protein sequence ID" value="KKL52707.1"/>
    <property type="molecule type" value="Genomic_DNA"/>
</dbReference>
<proteinExistence type="predicted"/>
<protein>
    <submittedName>
        <fullName evidence="2">Uncharacterized protein</fullName>
    </submittedName>
</protein>
<sequence>LMKPTERDDLLIRLDERTNNIWTLTERQEEHLAKINNHLGDHSKRITVVETRVDERTTAKLGKKTIWGISGGGVLLLATLIFTALQLFT</sequence>
<dbReference type="AlphaFoldDB" id="A0A0F9FNV3"/>